<keyword evidence="8" id="KW-1185">Reference proteome</keyword>
<evidence type="ECO:0000256" key="5">
    <source>
        <dbReference type="ARBA" id="ARBA00023136"/>
    </source>
</evidence>
<keyword evidence="4 6" id="KW-1133">Transmembrane helix</keyword>
<dbReference type="GO" id="GO:0005524">
    <property type="term" value="F:ATP binding"/>
    <property type="evidence" value="ECO:0007669"/>
    <property type="project" value="UniProtKB-KW"/>
</dbReference>
<dbReference type="KEGG" id="ptp:RCA23_c07530"/>
<feature type="transmembrane region" description="Helical" evidence="6">
    <location>
        <begin position="136"/>
        <end position="160"/>
    </location>
</feature>
<evidence type="ECO:0000256" key="3">
    <source>
        <dbReference type="ARBA" id="ARBA00022692"/>
    </source>
</evidence>
<dbReference type="NCBIfam" id="NF009036">
    <property type="entry name" value="PRK12369.1"/>
    <property type="match status" value="1"/>
</dbReference>
<dbReference type="InterPro" id="IPR050835">
    <property type="entry name" value="ABC_transporter_sub-D"/>
</dbReference>
<sequence>MFSSFFPSPRYFFVSSSAWIVTLIIVWYTLGESIGTFLGFNLKESQTVIGLGHFITPEFLWFDAYFLFGAGSIYLFWNFKTKHTWSNWSILGSALLIYLSYTSVQVSVVINAWYGPFYDDIQNALTGSGEVTTLDLYSHLGTFSLIAFPYIALIIANRFFTSHYIFRWRTAMNDYYVERWAKIRKIEGASQRIQEDTMRFAGIMEGLGIAFVDSVMTLVAFLPVLAALSIHVEQLPLIGQVPYPLVTIAIFWSTFGTLLLLVAGIKLPGLEFKNQRVEAAFRKELVLGEDSSERARPETLTELFSNVRKNYFRIFIHYTYFNLFRYMYVQADNVIAYVFLIPTIVSGRITLGIMNQILRAFGQVASSFQFLVSSWTTIIELISIYKRLQAFEAAIADLPMPTVDREFIEAGQTER</sequence>
<dbReference type="PANTHER" id="PTHR11384:SF59">
    <property type="entry name" value="LYSOSOMAL COBALAMIN TRANSPORTER ABCD4"/>
    <property type="match status" value="1"/>
</dbReference>
<keyword evidence="7" id="KW-0547">Nucleotide-binding</keyword>
<evidence type="ECO:0000256" key="1">
    <source>
        <dbReference type="ARBA" id="ARBA00004651"/>
    </source>
</evidence>
<dbReference type="GO" id="GO:0015833">
    <property type="term" value="P:peptide transport"/>
    <property type="evidence" value="ECO:0007669"/>
    <property type="project" value="InterPro"/>
</dbReference>
<gene>
    <name evidence="7" type="ORF">RCA23_c07530</name>
</gene>
<dbReference type="GO" id="GO:0005886">
    <property type="term" value="C:plasma membrane"/>
    <property type="evidence" value="ECO:0007669"/>
    <property type="project" value="UniProtKB-SubCell"/>
</dbReference>
<dbReference type="AlphaFoldDB" id="A0AAN0RHH1"/>
<dbReference type="RefSeq" id="WP_044049176.1">
    <property type="nucleotide sequence ID" value="NZ_CP003984.1"/>
</dbReference>
<reference evidence="7 8" key="1">
    <citation type="journal article" date="2014" name="ISME J.">
        <title>Adaptation of an abundant Roseobacter RCA organism to pelagic systems revealed by genomic and transcriptomic analyses.</title>
        <authorList>
            <person name="Voget S."/>
            <person name="Wemheuer B."/>
            <person name="Brinkhoff T."/>
            <person name="Vollmers J."/>
            <person name="Dietrich S."/>
            <person name="Giebel H.A."/>
            <person name="Beardsley C."/>
            <person name="Sardemann C."/>
            <person name="Bakenhus I."/>
            <person name="Billerbeck S."/>
            <person name="Daniel R."/>
            <person name="Simon M."/>
        </authorList>
    </citation>
    <scope>NUCLEOTIDE SEQUENCE [LARGE SCALE GENOMIC DNA]</scope>
    <source>
        <strain evidence="7 8">RCA23</strain>
    </source>
</reference>
<evidence type="ECO:0000256" key="6">
    <source>
        <dbReference type="SAM" id="Phobius"/>
    </source>
</evidence>
<dbReference type="InterPro" id="IPR036640">
    <property type="entry name" value="ABC1_TM_sf"/>
</dbReference>
<evidence type="ECO:0000313" key="7">
    <source>
        <dbReference type="EMBL" id="AII86309.1"/>
    </source>
</evidence>
<keyword evidence="2" id="KW-0813">Transport</keyword>
<feature type="transmembrane region" description="Helical" evidence="6">
    <location>
        <begin position="207"/>
        <end position="231"/>
    </location>
</feature>
<evidence type="ECO:0000256" key="2">
    <source>
        <dbReference type="ARBA" id="ARBA00022448"/>
    </source>
</evidence>
<dbReference type="EMBL" id="CP003984">
    <property type="protein sequence ID" value="AII86309.1"/>
    <property type="molecule type" value="Genomic_DNA"/>
</dbReference>
<feature type="transmembrane region" description="Helical" evidence="6">
    <location>
        <begin position="12"/>
        <end position="30"/>
    </location>
</feature>
<dbReference type="NCBIfam" id="NF008306">
    <property type="entry name" value="PRK11098.1"/>
    <property type="match status" value="1"/>
</dbReference>
<name>A0AAN0RHH1_9RHOB</name>
<organism evidence="7 8">
    <name type="scientific">Planktomarina temperata RCA23</name>
    <dbReference type="NCBI Taxonomy" id="666509"/>
    <lineage>
        <taxon>Bacteria</taxon>
        <taxon>Pseudomonadati</taxon>
        <taxon>Pseudomonadota</taxon>
        <taxon>Alphaproteobacteria</taxon>
        <taxon>Rhodobacterales</taxon>
        <taxon>Paracoccaceae</taxon>
        <taxon>Planktomarina</taxon>
    </lineage>
</organism>
<dbReference type="PANTHER" id="PTHR11384">
    <property type="entry name" value="ATP-BINDING CASSETTE, SUB-FAMILY D MEMBER"/>
    <property type="match status" value="1"/>
</dbReference>
<evidence type="ECO:0000313" key="8">
    <source>
        <dbReference type="Proteomes" id="UP000028680"/>
    </source>
</evidence>
<keyword evidence="5 6" id="KW-0472">Membrane</keyword>
<feature type="transmembrane region" description="Helical" evidence="6">
    <location>
        <begin position="334"/>
        <end position="351"/>
    </location>
</feature>
<proteinExistence type="predicted"/>
<comment type="subcellular location">
    <subcellularLocation>
        <location evidence="1">Cell membrane</location>
        <topology evidence="1">Multi-pass membrane protein</topology>
    </subcellularLocation>
</comment>
<feature type="transmembrane region" description="Helical" evidence="6">
    <location>
        <begin position="89"/>
        <end position="116"/>
    </location>
</feature>
<feature type="transmembrane region" description="Helical" evidence="6">
    <location>
        <begin position="59"/>
        <end position="77"/>
    </location>
</feature>
<evidence type="ECO:0000256" key="4">
    <source>
        <dbReference type="ARBA" id="ARBA00022989"/>
    </source>
</evidence>
<feature type="transmembrane region" description="Helical" evidence="6">
    <location>
        <begin position="243"/>
        <end position="265"/>
    </location>
</feature>
<keyword evidence="3 6" id="KW-0812">Transmembrane</keyword>
<dbReference type="Proteomes" id="UP000028680">
    <property type="component" value="Chromosome"/>
</dbReference>
<protein>
    <submittedName>
        <fullName evidence="7">ABC transporter, ATP-binding protein, SbmA/BacA-like family</fullName>
    </submittedName>
</protein>
<keyword evidence="7" id="KW-0067">ATP-binding</keyword>
<dbReference type="GO" id="GO:1904680">
    <property type="term" value="F:peptide transmembrane transporter activity"/>
    <property type="evidence" value="ECO:0007669"/>
    <property type="project" value="InterPro"/>
</dbReference>
<dbReference type="SUPFAM" id="SSF90123">
    <property type="entry name" value="ABC transporter transmembrane region"/>
    <property type="match status" value="1"/>
</dbReference>
<accession>A0AAN0RHH1</accession>
<dbReference type="Pfam" id="PF05992">
    <property type="entry name" value="SbmA_BacA"/>
    <property type="match status" value="1"/>
</dbReference>
<dbReference type="InterPro" id="IPR009248">
    <property type="entry name" value="SbmA_BacA"/>
</dbReference>